<feature type="site" description="Interaction with DNA substrate" evidence="10">
    <location>
        <position position="216"/>
    </location>
</feature>
<dbReference type="GO" id="GO:0008081">
    <property type="term" value="F:phosphoric diester hydrolase activity"/>
    <property type="evidence" value="ECO:0007669"/>
    <property type="project" value="TreeGrafter"/>
</dbReference>
<dbReference type="GO" id="GO:0006284">
    <property type="term" value="P:base-excision repair"/>
    <property type="evidence" value="ECO:0007669"/>
    <property type="project" value="TreeGrafter"/>
</dbReference>
<dbReference type="Gene3D" id="3.60.10.10">
    <property type="entry name" value="Endonuclease/exonuclease/phosphatase"/>
    <property type="match status" value="1"/>
</dbReference>
<dbReference type="CDD" id="cd09076">
    <property type="entry name" value="L1-EN"/>
    <property type="match status" value="1"/>
</dbReference>
<comment type="catalytic activity">
    <reaction evidence="1">
        <text>Exonucleolytic cleavage in the 3'- to 5'-direction to yield nucleoside 5'-phosphates.</text>
        <dbReference type="EC" id="3.1.11.2"/>
    </reaction>
</comment>
<dbReference type="Proteomes" id="UP001066276">
    <property type="component" value="Chromosome 3_2"/>
</dbReference>
<evidence type="ECO:0000313" key="12">
    <source>
        <dbReference type="EMBL" id="KAJ1177668.1"/>
    </source>
</evidence>
<comment type="caution">
    <text evidence="12">The sequence shown here is derived from an EMBL/GenBank/DDBJ whole genome shotgun (WGS) entry which is preliminary data.</text>
</comment>
<dbReference type="InterPro" id="IPR005135">
    <property type="entry name" value="Endo/exonuclease/phosphatase"/>
</dbReference>
<name>A0AAV7TPH3_PLEWA</name>
<evidence type="ECO:0000256" key="4">
    <source>
        <dbReference type="ARBA" id="ARBA00022723"/>
    </source>
</evidence>
<dbReference type="GO" id="GO:0046872">
    <property type="term" value="F:metal ion binding"/>
    <property type="evidence" value="ECO:0007669"/>
    <property type="project" value="UniProtKB-KW"/>
</dbReference>
<dbReference type="InterPro" id="IPR036691">
    <property type="entry name" value="Endo/exonu/phosph_ase_sf"/>
</dbReference>
<dbReference type="Pfam" id="PF03372">
    <property type="entry name" value="Exo_endo_phos"/>
    <property type="match status" value="1"/>
</dbReference>
<evidence type="ECO:0000256" key="8">
    <source>
        <dbReference type="ARBA" id="ARBA00023204"/>
    </source>
</evidence>
<accession>A0AAV7TPH3</accession>
<comment type="cofactor">
    <cofactor evidence="9">
        <name>Mg(2+)</name>
        <dbReference type="ChEBI" id="CHEBI:18420"/>
    </cofactor>
    <cofactor evidence="9">
        <name>Mn(2+)</name>
        <dbReference type="ChEBI" id="CHEBI:29035"/>
    </cofactor>
    <text evidence="9">Probably binds two magnesium or manganese ions per subunit.</text>
</comment>
<evidence type="ECO:0000256" key="10">
    <source>
        <dbReference type="PIRSR" id="PIRSR604808-3"/>
    </source>
</evidence>
<evidence type="ECO:0000256" key="3">
    <source>
        <dbReference type="ARBA" id="ARBA00012115"/>
    </source>
</evidence>
<feature type="site" description="Transition state stabilizer" evidence="10">
    <location>
        <position position="130"/>
    </location>
</feature>
<organism evidence="12 13">
    <name type="scientific">Pleurodeles waltl</name>
    <name type="common">Iberian ribbed newt</name>
    <dbReference type="NCBI Taxonomy" id="8319"/>
    <lineage>
        <taxon>Eukaryota</taxon>
        <taxon>Metazoa</taxon>
        <taxon>Chordata</taxon>
        <taxon>Craniata</taxon>
        <taxon>Vertebrata</taxon>
        <taxon>Euteleostomi</taxon>
        <taxon>Amphibia</taxon>
        <taxon>Batrachia</taxon>
        <taxon>Caudata</taxon>
        <taxon>Salamandroidea</taxon>
        <taxon>Salamandridae</taxon>
        <taxon>Pleurodelinae</taxon>
        <taxon>Pleurodeles</taxon>
    </lineage>
</organism>
<feature type="binding site" evidence="9">
    <location>
        <position position="215"/>
    </location>
    <ligand>
        <name>Mg(2+)</name>
        <dbReference type="ChEBI" id="CHEBI:18420"/>
        <label>1</label>
    </ligand>
</feature>
<gene>
    <name evidence="12" type="ORF">NDU88_002920</name>
</gene>
<evidence type="ECO:0000256" key="9">
    <source>
        <dbReference type="PIRSR" id="PIRSR604808-2"/>
    </source>
</evidence>
<dbReference type="GO" id="GO:0003906">
    <property type="term" value="F:DNA-(apurinic or apyrimidinic site) endonuclease activity"/>
    <property type="evidence" value="ECO:0007669"/>
    <property type="project" value="TreeGrafter"/>
</dbReference>
<keyword evidence="9" id="KW-0464">Manganese</keyword>
<sequence>MLEARKTPKVVAYLQRHGVDLVLLQETHLAPGSPMLTPRRMHGNILALGYTSHSRGVLIRVSRASGLHLQEVEKVPNGSYIVALCSNGTVMFLLVGIYGPNFDNPQFYYDLAAKAGGWGGYPQVWGGDFNCTLDPLLDRSGGAHRRPASAARVLKEIAEELGLVDIWRRRHPTQGGYTYYSAAHNLHTQIDLWLVSSSILGSLPIEIPWPRTYSDHSPVLVMMTLGTRRTNPFTRRFPQYSLLDSVFQGGLATAIQDCFRINIDSVDSMCTVWEAFKVYIRGITIEKHAGVLRSVRGRLDTLERELAQLEQTHLYTTDGLVLEAMHTKLEEFQDMAITEFQHMGKYATACVYGEGERPGMVLVNLICPSRGRDMITKVQAEDDKELTDPEQIVARFHEYYEGLYTSKIAPDLGVLTDYLSYIKLPSIGKSSWRL</sequence>
<keyword evidence="8" id="KW-0234">DNA repair</keyword>
<feature type="binding site" evidence="9">
    <location>
        <position position="128"/>
    </location>
    <ligand>
        <name>Mg(2+)</name>
        <dbReference type="ChEBI" id="CHEBI:18420"/>
        <label>1</label>
    </ligand>
</feature>
<comment type="similarity">
    <text evidence="2">Belongs to the DNA repair enzymes AP/ExoA family.</text>
</comment>
<reference evidence="12" key="1">
    <citation type="journal article" date="2022" name="bioRxiv">
        <title>Sequencing and chromosome-scale assembly of the giantPleurodeles waltlgenome.</title>
        <authorList>
            <person name="Brown T."/>
            <person name="Elewa A."/>
            <person name="Iarovenko S."/>
            <person name="Subramanian E."/>
            <person name="Araus A.J."/>
            <person name="Petzold A."/>
            <person name="Susuki M."/>
            <person name="Suzuki K.-i.T."/>
            <person name="Hayashi T."/>
            <person name="Toyoda A."/>
            <person name="Oliveira C."/>
            <person name="Osipova E."/>
            <person name="Leigh N.D."/>
            <person name="Simon A."/>
            <person name="Yun M.H."/>
        </authorList>
    </citation>
    <scope>NUCLEOTIDE SEQUENCE</scope>
    <source>
        <strain evidence="12">20211129_DDA</strain>
        <tissue evidence="12">Liver</tissue>
    </source>
</reference>
<evidence type="ECO:0000256" key="2">
    <source>
        <dbReference type="ARBA" id="ARBA00007092"/>
    </source>
</evidence>
<keyword evidence="7 9" id="KW-0460">Magnesium</keyword>
<keyword evidence="5" id="KW-0227">DNA damage</keyword>
<evidence type="ECO:0000256" key="7">
    <source>
        <dbReference type="ARBA" id="ARBA00022842"/>
    </source>
</evidence>
<evidence type="ECO:0000256" key="1">
    <source>
        <dbReference type="ARBA" id="ARBA00000493"/>
    </source>
</evidence>
<proteinExistence type="inferred from homology"/>
<evidence type="ECO:0000256" key="6">
    <source>
        <dbReference type="ARBA" id="ARBA00022801"/>
    </source>
</evidence>
<protein>
    <recommendedName>
        <fullName evidence="3">exodeoxyribonuclease III</fullName>
        <ecNumber evidence="3">3.1.11.2</ecNumber>
    </recommendedName>
</protein>
<dbReference type="PANTHER" id="PTHR22748">
    <property type="entry name" value="AP ENDONUCLEASE"/>
    <property type="match status" value="1"/>
</dbReference>
<keyword evidence="4 9" id="KW-0479">Metal-binding</keyword>
<feature type="binding site" evidence="9">
    <location>
        <position position="130"/>
    </location>
    <ligand>
        <name>Mg(2+)</name>
        <dbReference type="ChEBI" id="CHEBI:18420"/>
        <label>1</label>
    </ligand>
</feature>
<keyword evidence="13" id="KW-1185">Reference proteome</keyword>
<evidence type="ECO:0000313" key="13">
    <source>
        <dbReference type="Proteomes" id="UP001066276"/>
    </source>
</evidence>
<dbReference type="AlphaFoldDB" id="A0AAV7TPH3"/>
<dbReference type="GO" id="GO:0008311">
    <property type="term" value="F:double-stranded DNA 3'-5' DNA exonuclease activity"/>
    <property type="evidence" value="ECO:0007669"/>
    <property type="project" value="UniProtKB-EC"/>
</dbReference>
<evidence type="ECO:0000256" key="5">
    <source>
        <dbReference type="ARBA" id="ARBA00022763"/>
    </source>
</evidence>
<feature type="binding site" evidence="9">
    <location>
        <position position="216"/>
    </location>
    <ligand>
        <name>Mg(2+)</name>
        <dbReference type="ChEBI" id="CHEBI:18420"/>
        <label>1</label>
    </ligand>
</feature>
<dbReference type="EC" id="3.1.11.2" evidence="3"/>
<dbReference type="SUPFAM" id="SSF56219">
    <property type="entry name" value="DNase I-like"/>
    <property type="match status" value="1"/>
</dbReference>
<dbReference type="PANTHER" id="PTHR22748:SF26">
    <property type="entry name" value="ENDONUCLEASE_EXONUCLEASE_PHOSPHATASE DOMAIN-CONTAINING PROTEIN"/>
    <property type="match status" value="1"/>
</dbReference>
<evidence type="ECO:0000259" key="11">
    <source>
        <dbReference type="Pfam" id="PF03372"/>
    </source>
</evidence>
<dbReference type="EMBL" id="JANPWB010000006">
    <property type="protein sequence ID" value="KAJ1177668.1"/>
    <property type="molecule type" value="Genomic_DNA"/>
</dbReference>
<feature type="site" description="Important for catalytic activity" evidence="10">
    <location>
        <position position="191"/>
    </location>
</feature>
<dbReference type="InterPro" id="IPR004808">
    <property type="entry name" value="AP_endonuc_1"/>
</dbReference>
<feature type="domain" description="Endonuclease/exonuclease/phosphatase" evidence="11">
    <location>
        <begin position="10"/>
        <end position="216"/>
    </location>
</feature>
<keyword evidence="6" id="KW-0378">Hydrolase</keyword>
<dbReference type="GO" id="GO:0005634">
    <property type="term" value="C:nucleus"/>
    <property type="evidence" value="ECO:0007669"/>
    <property type="project" value="TreeGrafter"/>
</dbReference>